<evidence type="ECO:0000313" key="1">
    <source>
        <dbReference type="EMBL" id="CAB5221466.1"/>
    </source>
</evidence>
<gene>
    <name evidence="1" type="ORF">UFOVP247_172</name>
</gene>
<proteinExistence type="predicted"/>
<reference evidence="1" key="1">
    <citation type="submission" date="2020-05" db="EMBL/GenBank/DDBJ databases">
        <authorList>
            <person name="Chiriac C."/>
            <person name="Salcher M."/>
            <person name="Ghai R."/>
            <person name="Kavagutti S V."/>
        </authorList>
    </citation>
    <scope>NUCLEOTIDE SEQUENCE</scope>
</reference>
<protein>
    <submittedName>
        <fullName evidence="1">Uncharacterized protein</fullName>
    </submittedName>
</protein>
<name>A0A6J7WU18_9CAUD</name>
<dbReference type="EMBL" id="LR798288">
    <property type="protein sequence ID" value="CAB5221466.1"/>
    <property type="molecule type" value="Genomic_DNA"/>
</dbReference>
<organism evidence="1">
    <name type="scientific">uncultured Caudovirales phage</name>
    <dbReference type="NCBI Taxonomy" id="2100421"/>
    <lineage>
        <taxon>Viruses</taxon>
        <taxon>Duplodnaviria</taxon>
        <taxon>Heunggongvirae</taxon>
        <taxon>Uroviricota</taxon>
        <taxon>Caudoviricetes</taxon>
        <taxon>Peduoviridae</taxon>
        <taxon>Maltschvirus</taxon>
        <taxon>Maltschvirus maltsch</taxon>
    </lineage>
</organism>
<sequence>MKKLLITGMNSLQTRRDGFLKQELQVVPSHYSVIRCLEDMGWTVEQRPVALGEDLSGYDEVIVYIHSIQAFCQQLYSGLYAIANRPNCIIAFDDWQIDQIYSSFSQYQKDIDDSSSEKAFREYLLELYAGPEDLDTIKKYRSDYSAACQIVLSKSNRLLVSAFDHGDLGLLNLGWNEDRVYRFNPNPYHLNRSPSNSYGDPVVGLGAFMDNDVGAAEKIRAWNFASLVQKKTQKWLKQQNVSKWDINYYGARRGTEVKQLRLTEADMCRVYNSQWGCLMPGYFHSGSGWWRARPLQVADAGSILVCEDKEGMVYGEAYVGLTAEKVENMSLEDLIATARRQKECLYAKHPLDKSVTKREFQSILEAAK</sequence>
<accession>A0A6J7WU18</accession>